<comment type="similarity">
    <text evidence="2 10">Belongs to the glutamate--cysteine ligase type 3 family.</text>
</comment>
<dbReference type="Pfam" id="PF03074">
    <property type="entry name" value="GCS"/>
    <property type="match status" value="1"/>
</dbReference>
<dbReference type="GO" id="GO:0004357">
    <property type="term" value="F:glutamate-cysteine ligase activity"/>
    <property type="evidence" value="ECO:0007669"/>
    <property type="project" value="UniProtKB-UniRule"/>
</dbReference>
<evidence type="ECO:0000313" key="12">
    <source>
        <dbReference type="Proteomes" id="UP000002173"/>
    </source>
</evidence>
<dbReference type="UniPathway" id="UPA00142">
    <property type="reaction ID" value="UER00209"/>
</dbReference>
<sequence length="685" mass="78344">MGFLTVGAPLSFEETAKRAERIRLLGTLQLLRCYLRNHARKDPVRCFGHEVEYMLIHLNQRTREAKLMPCAPHLLKNVPDISEPDGDRFIFMPEFASYMVEATPKEPWRLDQDYILELVDWFKGARRHIRSAVERMGIRNVYPFTLTSFPLLGTPNSVCEYPMHPLVREPAMLSDFCSDILVNPHPRFGTLARNIRCRRGKKVHIYSPPFIQHVAIGSETKRYYTNYLPDSGTPERHGDEYTTHQMPPGQLQLASNPVAYKQDNYNPSTDGNNDFYGEAQAMLATDFIRSDTTIDDPALAEEIDRLVLSSDVKDIVPKPTVEPKNFEPIYMDAMVFGMGMCCLQTTFSCVDEAEARYLYDQLTVLAPLFLALTAATAAHKGLMSSHTTRWRVLSQSVDDRRDEEHERVPFSRFSTVSLYISKDPFLLANYSKLNDVPVPSTGVVYQACIRAGIDRVIARHFAAIMSRAPLVAFQEDLSAVDIHATDAHFEAFQSTNWNTVRFKPPPLKDGGYPIPWRVEFRCCEAQLRDKESMAVVAVIALMVRVMLKERWNLYIPMSLVHQNMEICDAQDAIMNHKFHFVNNMFCNNGSTNKFTLREIFFTNDHLSLFYRCASHLDMELRSGAISQESYDVHMESLKLMKGRMCGTHATNSQEIRNFFLSHREFTGNGTVSQRMVYDMLSAIAE</sequence>
<dbReference type="PANTHER" id="PTHR11164:SF0">
    <property type="entry name" value="GLUTAMATE--CYSTEINE LIGASE CATALYTIC SUBUNIT"/>
    <property type="match status" value="1"/>
</dbReference>
<dbReference type="RefSeq" id="XP_001608908.1">
    <property type="nucleotide sequence ID" value="XM_001608858.1"/>
</dbReference>
<dbReference type="PANTHER" id="PTHR11164">
    <property type="entry name" value="GLUTAMATE CYSTEINE LIGASE"/>
    <property type="match status" value="1"/>
</dbReference>
<evidence type="ECO:0000256" key="9">
    <source>
        <dbReference type="ARBA" id="ARBA00032122"/>
    </source>
</evidence>
<dbReference type="GO" id="GO:0006750">
    <property type="term" value="P:glutathione biosynthetic process"/>
    <property type="evidence" value="ECO:0007669"/>
    <property type="project" value="UniProtKB-UniRule"/>
</dbReference>
<keyword evidence="4 10" id="KW-0436">Ligase</keyword>
<dbReference type="SUPFAM" id="SSF55931">
    <property type="entry name" value="Glutamine synthetase/guanido kinase"/>
    <property type="match status" value="1"/>
</dbReference>
<keyword evidence="12" id="KW-1185">Reference proteome</keyword>
<gene>
    <name evidence="11" type="ORF">BBOV_I002580</name>
</gene>
<dbReference type="Proteomes" id="UP000002173">
    <property type="component" value="Unassembled WGS sequence"/>
</dbReference>
<comment type="catalytic activity">
    <reaction evidence="10">
        <text>L-cysteine + L-glutamate + ATP = gamma-L-glutamyl-L-cysteine + ADP + phosphate + H(+)</text>
        <dbReference type="Rhea" id="RHEA:13285"/>
        <dbReference type="ChEBI" id="CHEBI:15378"/>
        <dbReference type="ChEBI" id="CHEBI:29985"/>
        <dbReference type="ChEBI" id="CHEBI:30616"/>
        <dbReference type="ChEBI" id="CHEBI:35235"/>
        <dbReference type="ChEBI" id="CHEBI:43474"/>
        <dbReference type="ChEBI" id="CHEBI:58173"/>
        <dbReference type="ChEBI" id="CHEBI:456216"/>
        <dbReference type="EC" id="6.3.2.2"/>
    </reaction>
</comment>
<dbReference type="OMA" id="ATWMRRF"/>
<keyword evidence="7 10" id="KW-0067">ATP-binding</keyword>
<evidence type="ECO:0000256" key="7">
    <source>
        <dbReference type="ARBA" id="ARBA00022840"/>
    </source>
</evidence>
<evidence type="ECO:0000256" key="5">
    <source>
        <dbReference type="ARBA" id="ARBA00022684"/>
    </source>
</evidence>
<keyword evidence="5 10" id="KW-0317">Glutathione biosynthesis</keyword>
<name>A7AWB2_BABBO</name>
<dbReference type="InterPro" id="IPR014746">
    <property type="entry name" value="Gln_synth/guanido_kin_cat_dom"/>
</dbReference>
<comment type="caution">
    <text evidence="11">The sequence shown here is derived from an EMBL/GenBank/DDBJ whole genome shotgun (WGS) entry which is preliminary data.</text>
</comment>
<evidence type="ECO:0000256" key="1">
    <source>
        <dbReference type="ARBA" id="ARBA00005006"/>
    </source>
</evidence>
<dbReference type="FunCoup" id="A7AWB2">
    <property type="interactions" value="67"/>
</dbReference>
<evidence type="ECO:0000256" key="8">
    <source>
        <dbReference type="ARBA" id="ARBA00030585"/>
    </source>
</evidence>
<reference evidence="12" key="3">
    <citation type="journal article" date="2021" name="Int. J. Parasitol.">
        <title>Comparative analysis of gene expression between Babesia bovis blood stages and kinetes allowed by improved genome annotation.</title>
        <authorList>
            <person name="Ueti M.W."/>
            <person name="Johnson W.C."/>
            <person name="Kappmeyer L.S."/>
            <person name="Herndon D.R."/>
            <person name="Mousel M.R."/>
            <person name="Reif K.E."/>
            <person name="Taus N.S."/>
            <person name="Ifeonu O.O."/>
            <person name="Silva J.C."/>
            <person name="Suarez C.E."/>
            <person name="Brayton K.A."/>
        </authorList>
    </citation>
    <scope>NUCLEOTIDE SEQUENCE [LARGE SCALE GENOMIC DNA]</scope>
</reference>
<dbReference type="VEuPathDB" id="PiroplasmaDB:BBOV_I002580"/>
<protein>
    <recommendedName>
        <fullName evidence="3 10">Glutamate--cysteine ligase</fullName>
        <ecNumber evidence="3 10">6.3.2.2</ecNumber>
    </recommendedName>
    <alternativeName>
        <fullName evidence="9 10">Gamma-ECS</fullName>
    </alternativeName>
    <alternativeName>
        <fullName evidence="8 10">Gamma-glutamylcysteine synthetase</fullName>
    </alternativeName>
</protein>
<accession>A7AWB2</accession>
<organism evidence="11 12">
    <name type="scientific">Babesia bovis</name>
    <dbReference type="NCBI Taxonomy" id="5865"/>
    <lineage>
        <taxon>Eukaryota</taxon>
        <taxon>Sar</taxon>
        <taxon>Alveolata</taxon>
        <taxon>Apicomplexa</taxon>
        <taxon>Aconoidasida</taxon>
        <taxon>Piroplasmida</taxon>
        <taxon>Babesiidae</taxon>
        <taxon>Babesia</taxon>
    </lineage>
</organism>
<dbReference type="Gene3D" id="3.30.590.50">
    <property type="match status" value="2"/>
</dbReference>
<dbReference type="EC" id="6.3.2.2" evidence="3 10"/>
<reference evidence="12" key="2">
    <citation type="journal article" date="2020" name="Data Brief">
        <title>Transcriptome dataset of Babesia bovis life stages within vertebrate and invertebrate hosts.</title>
        <authorList>
            <person name="Ueti M.W."/>
            <person name="Johnson W.C."/>
            <person name="Kappmeyer L.S."/>
            <person name="Herndon D.R."/>
            <person name="Mousel M.R."/>
            <person name="Reif K.E."/>
            <person name="Taus N.S."/>
            <person name="Ifeonu O.O."/>
            <person name="Silva J.C."/>
            <person name="Suarez C.E."/>
            <person name="Brayton K.A."/>
        </authorList>
    </citation>
    <scope>NUCLEOTIDE SEQUENCE [LARGE SCALE GENOMIC DNA]</scope>
</reference>
<evidence type="ECO:0000313" key="11">
    <source>
        <dbReference type="EMBL" id="EDO05340.1"/>
    </source>
</evidence>
<evidence type="ECO:0000256" key="10">
    <source>
        <dbReference type="RuleBase" id="RU367135"/>
    </source>
</evidence>
<comment type="pathway">
    <text evidence="1 10">Sulfur metabolism; glutathione biosynthesis; glutathione from L-cysteine and L-glutamate: step 1/2.</text>
</comment>
<evidence type="ECO:0000256" key="2">
    <source>
        <dbReference type="ARBA" id="ARBA00008100"/>
    </source>
</evidence>
<dbReference type="GO" id="GO:0005524">
    <property type="term" value="F:ATP binding"/>
    <property type="evidence" value="ECO:0007669"/>
    <property type="project" value="UniProtKB-UniRule"/>
</dbReference>
<keyword evidence="6 10" id="KW-0547">Nucleotide-binding</keyword>
<dbReference type="STRING" id="5865.A7AWB2"/>
<evidence type="ECO:0000256" key="4">
    <source>
        <dbReference type="ARBA" id="ARBA00022598"/>
    </source>
</evidence>
<dbReference type="AlphaFoldDB" id="A7AWB2"/>
<proteinExistence type="inferred from homology"/>
<evidence type="ECO:0000256" key="3">
    <source>
        <dbReference type="ARBA" id="ARBA00012220"/>
    </source>
</evidence>
<dbReference type="eggNOG" id="KOG3754">
    <property type="taxonomic scope" value="Eukaryota"/>
</dbReference>
<dbReference type="KEGG" id="bbo:BBOV_I002580"/>
<dbReference type="EMBL" id="AAXT01000005">
    <property type="protein sequence ID" value="EDO05340.1"/>
    <property type="molecule type" value="Genomic_DNA"/>
</dbReference>
<reference evidence="11 12" key="1">
    <citation type="journal article" date="2007" name="PLoS Pathog.">
        <title>Genome sequence of Babesia bovis and comparative analysis of apicomplexan hemoprotozoa.</title>
        <authorList>
            <person name="Brayton K.A."/>
            <person name="Lau A.O.T."/>
            <person name="Herndon D.R."/>
            <person name="Hannick L."/>
            <person name="Kappmeyer L.S."/>
            <person name="Berens S.J."/>
            <person name="Bidwell S.L."/>
            <person name="Brown W.C."/>
            <person name="Crabtree J."/>
            <person name="Fadrosh D."/>
            <person name="Feldblum T."/>
            <person name="Forberger H.A."/>
            <person name="Haas B.J."/>
            <person name="Howell J.M."/>
            <person name="Khouri H."/>
            <person name="Koo H."/>
            <person name="Mann D.J."/>
            <person name="Norimine J."/>
            <person name="Paulsen I.T."/>
            <person name="Radune D."/>
            <person name="Ren Q."/>
            <person name="Smith R.K. Jr."/>
            <person name="Suarez C.E."/>
            <person name="White O."/>
            <person name="Wortman J.R."/>
            <person name="Knowles D.P. Jr."/>
            <person name="McElwain T.F."/>
            <person name="Nene V.M."/>
        </authorList>
    </citation>
    <scope>NUCLEOTIDE SEQUENCE [LARGE SCALE GENOMIC DNA]</scope>
    <source>
        <strain evidence="11">T2Bo</strain>
    </source>
</reference>
<dbReference type="InParanoid" id="A7AWB2"/>
<evidence type="ECO:0000256" key="6">
    <source>
        <dbReference type="ARBA" id="ARBA00022741"/>
    </source>
</evidence>
<dbReference type="GeneID" id="5477124"/>
<dbReference type="InterPro" id="IPR004308">
    <property type="entry name" value="GCS"/>
</dbReference>